<dbReference type="Gene3D" id="1.10.10.10">
    <property type="entry name" value="Winged helix-like DNA-binding domain superfamily/Winged helix DNA-binding domain"/>
    <property type="match status" value="1"/>
</dbReference>
<dbReference type="Proteomes" id="UP000199306">
    <property type="component" value="Unassembled WGS sequence"/>
</dbReference>
<dbReference type="STRING" id="1079859.SAMN04515674_10213"/>
<evidence type="ECO:0000256" key="3">
    <source>
        <dbReference type="ARBA" id="ARBA00023125"/>
    </source>
</evidence>
<dbReference type="Pfam" id="PF00126">
    <property type="entry name" value="HTH_1"/>
    <property type="match status" value="1"/>
</dbReference>
<dbReference type="InterPro" id="IPR050950">
    <property type="entry name" value="HTH-type_LysR_regulators"/>
</dbReference>
<dbReference type="AlphaFoldDB" id="A0A1I5NM65"/>
<gene>
    <name evidence="6" type="ORF">SAMN04515674_10213</name>
</gene>
<evidence type="ECO:0000256" key="1">
    <source>
        <dbReference type="ARBA" id="ARBA00009437"/>
    </source>
</evidence>
<evidence type="ECO:0000259" key="5">
    <source>
        <dbReference type="PROSITE" id="PS50931"/>
    </source>
</evidence>
<evidence type="ECO:0000256" key="2">
    <source>
        <dbReference type="ARBA" id="ARBA00023015"/>
    </source>
</evidence>
<protein>
    <submittedName>
        <fullName evidence="6">LysR family transcriptional regulator, hydrogen peroxide-inducible genes activator</fullName>
    </submittedName>
</protein>
<dbReference type="PANTHER" id="PTHR30419">
    <property type="entry name" value="HTH-TYPE TRANSCRIPTIONAL REGULATOR YBHD"/>
    <property type="match status" value="1"/>
</dbReference>
<dbReference type="PANTHER" id="PTHR30419:SF29">
    <property type="entry name" value="LYSR-FAMILY TRANSCRIPTIONAL REGULATOR"/>
    <property type="match status" value="1"/>
</dbReference>
<dbReference type="SUPFAM" id="SSF46785">
    <property type="entry name" value="Winged helix' DNA-binding domain"/>
    <property type="match status" value="1"/>
</dbReference>
<feature type="domain" description="HTH lysR-type" evidence="5">
    <location>
        <begin position="1"/>
        <end position="58"/>
    </location>
</feature>
<evidence type="ECO:0000313" key="7">
    <source>
        <dbReference type="Proteomes" id="UP000199306"/>
    </source>
</evidence>
<dbReference type="PROSITE" id="PS50931">
    <property type="entry name" value="HTH_LYSR"/>
    <property type="match status" value="1"/>
</dbReference>
<dbReference type="Gene3D" id="3.40.190.10">
    <property type="entry name" value="Periplasmic binding protein-like II"/>
    <property type="match status" value="2"/>
</dbReference>
<dbReference type="Pfam" id="PF03466">
    <property type="entry name" value="LysR_substrate"/>
    <property type="match status" value="1"/>
</dbReference>
<accession>A0A1I5NM65</accession>
<dbReference type="RefSeq" id="WP_092012081.1">
    <property type="nucleotide sequence ID" value="NZ_FOXH01000002.1"/>
</dbReference>
<dbReference type="GO" id="GO:0003677">
    <property type="term" value="F:DNA binding"/>
    <property type="evidence" value="ECO:0007669"/>
    <property type="project" value="UniProtKB-KW"/>
</dbReference>
<dbReference type="FunFam" id="1.10.10.10:FF:000001">
    <property type="entry name" value="LysR family transcriptional regulator"/>
    <property type="match status" value="1"/>
</dbReference>
<dbReference type="PRINTS" id="PR00039">
    <property type="entry name" value="HTHLYSR"/>
</dbReference>
<dbReference type="EMBL" id="FOXH01000002">
    <property type="protein sequence ID" value="SFP22730.1"/>
    <property type="molecule type" value="Genomic_DNA"/>
</dbReference>
<reference evidence="6 7" key="1">
    <citation type="submission" date="2016-10" db="EMBL/GenBank/DDBJ databases">
        <authorList>
            <person name="de Groot N.N."/>
        </authorList>
    </citation>
    <scope>NUCLEOTIDE SEQUENCE [LARGE SCALE GENOMIC DNA]</scope>
    <source>
        <strain evidence="7">E92,LMG 26720,CCM 7988</strain>
    </source>
</reference>
<comment type="similarity">
    <text evidence="1">Belongs to the LysR transcriptional regulatory family.</text>
</comment>
<dbReference type="GO" id="GO:0003700">
    <property type="term" value="F:DNA-binding transcription factor activity"/>
    <property type="evidence" value="ECO:0007669"/>
    <property type="project" value="InterPro"/>
</dbReference>
<dbReference type="GO" id="GO:0005829">
    <property type="term" value="C:cytosol"/>
    <property type="evidence" value="ECO:0007669"/>
    <property type="project" value="TreeGrafter"/>
</dbReference>
<dbReference type="InterPro" id="IPR036390">
    <property type="entry name" value="WH_DNA-bd_sf"/>
</dbReference>
<dbReference type="InterPro" id="IPR000847">
    <property type="entry name" value="LysR_HTH_N"/>
</dbReference>
<evidence type="ECO:0000313" key="6">
    <source>
        <dbReference type="EMBL" id="SFP22730.1"/>
    </source>
</evidence>
<name>A0A1I5NM65_9BACT</name>
<keyword evidence="4" id="KW-0804">Transcription</keyword>
<dbReference type="SUPFAM" id="SSF53850">
    <property type="entry name" value="Periplasmic binding protein-like II"/>
    <property type="match status" value="1"/>
</dbReference>
<keyword evidence="2" id="KW-0805">Transcription regulation</keyword>
<evidence type="ECO:0000256" key="4">
    <source>
        <dbReference type="ARBA" id="ARBA00023163"/>
    </source>
</evidence>
<dbReference type="InterPro" id="IPR036388">
    <property type="entry name" value="WH-like_DNA-bd_sf"/>
</dbReference>
<sequence>MNIQQLEYVVALDKHRHFLKASEACFITQATLSGMIKKLEEELNVTLFDRSKYPVEPTDVGKKIIEQARIALREINRIKEIVTEETGEIKGDIKIGIIPSLAPYLIPLFIRDFTDTYKEVKLIINEMTTEKIKQKLKDSDIDVGILAIPLMDKELKEDTLFYEEFYHYGELNLNSGKKKYILPEDINLPKLLLLEEGHCLRNQVLNLCELRVKDSKDLRIEYQSGSIETLKQMVDLELGSTILPELSILTLNGKQKDKLSSFSAPYPVREIGLVYSSHYIKKNLIEALKKCILDNIPDKILSKKNVCIIPVK</sequence>
<dbReference type="OrthoDB" id="9803735at2"/>
<dbReference type="InterPro" id="IPR005119">
    <property type="entry name" value="LysR_subst-bd"/>
</dbReference>
<proteinExistence type="inferred from homology"/>
<organism evidence="6 7">
    <name type="scientific">Pseudarcicella hirudinis</name>
    <dbReference type="NCBI Taxonomy" id="1079859"/>
    <lineage>
        <taxon>Bacteria</taxon>
        <taxon>Pseudomonadati</taxon>
        <taxon>Bacteroidota</taxon>
        <taxon>Cytophagia</taxon>
        <taxon>Cytophagales</taxon>
        <taxon>Flectobacillaceae</taxon>
        <taxon>Pseudarcicella</taxon>
    </lineage>
</organism>
<keyword evidence="3" id="KW-0238">DNA-binding</keyword>
<dbReference type="CDD" id="cd08411">
    <property type="entry name" value="PBP2_OxyR"/>
    <property type="match status" value="1"/>
</dbReference>
<keyword evidence="7" id="KW-1185">Reference proteome</keyword>